<dbReference type="AlphaFoldDB" id="A0A1F7G8J2"/>
<dbReference type="GO" id="GO:0005524">
    <property type="term" value="F:ATP binding"/>
    <property type="evidence" value="ECO:0007669"/>
    <property type="project" value="InterPro"/>
</dbReference>
<gene>
    <name evidence="2" type="ORF">A2690_00500</name>
</gene>
<dbReference type="PANTHER" id="PTHR43462">
    <property type="entry name" value="ALANYL-TRNA EDITING PROTEIN"/>
    <property type="match status" value="1"/>
</dbReference>
<dbReference type="InterPro" id="IPR009000">
    <property type="entry name" value="Transl_B-barrel_sf"/>
</dbReference>
<feature type="domain" description="Alanyl-transfer RNA synthetases family profile" evidence="1">
    <location>
        <begin position="1"/>
        <end position="214"/>
    </location>
</feature>
<dbReference type="PROSITE" id="PS50860">
    <property type="entry name" value="AA_TRNA_LIGASE_II_ALA"/>
    <property type="match status" value="1"/>
</dbReference>
<dbReference type="GO" id="GO:0006419">
    <property type="term" value="P:alanyl-tRNA aminoacylation"/>
    <property type="evidence" value="ECO:0007669"/>
    <property type="project" value="InterPro"/>
</dbReference>
<dbReference type="EMBL" id="MFZF01000033">
    <property type="protein sequence ID" value="OGK15237.1"/>
    <property type="molecule type" value="Genomic_DNA"/>
</dbReference>
<dbReference type="SUPFAM" id="SSF55186">
    <property type="entry name" value="ThrRS/AlaRS common domain"/>
    <property type="match status" value="1"/>
</dbReference>
<sequence>MNTKQIYYQDPYQTELDCTVVSAEQAGSLLNVVLDQTIFYPEGGGQPSDRGTLGTAHVEYVRVSDGEIIHQVKGDLKKGDAVKGTIDWNWRYKYMQIHTAGHLLHDVLMTIVKDLKPIRGGHGKKAFLEYEGELDVSLKEQIETEVNKIAQSGLEVVTKEATYEELERDCQFLPPNLPRNKPLRMIKIGDYPSMPDGGVHVKKTDELGKIWIANITIEDGKTNVRYGVVGNN</sequence>
<reference evidence="2 3" key="1">
    <citation type="journal article" date="2016" name="Nat. Commun.">
        <title>Thousands of microbial genomes shed light on interconnected biogeochemical processes in an aquifer system.</title>
        <authorList>
            <person name="Anantharaman K."/>
            <person name="Brown C.T."/>
            <person name="Hug L.A."/>
            <person name="Sharon I."/>
            <person name="Castelle C.J."/>
            <person name="Probst A.J."/>
            <person name="Thomas B.C."/>
            <person name="Singh A."/>
            <person name="Wilkins M.J."/>
            <person name="Karaoz U."/>
            <person name="Brodie E.L."/>
            <person name="Williams K.H."/>
            <person name="Hubbard S.S."/>
            <person name="Banfield J.F."/>
        </authorList>
    </citation>
    <scope>NUCLEOTIDE SEQUENCE [LARGE SCALE GENOMIC DNA]</scope>
</reference>
<dbReference type="PANTHER" id="PTHR43462:SF2">
    <property type="entry name" value="THREONYL AND ALANYL TRNA SYNTHETASE SECOND ADDITIONAL DOMAIN-CONTAINING PROTEIN"/>
    <property type="match status" value="1"/>
</dbReference>
<comment type="caution">
    <text evidence="2">The sequence shown here is derived from an EMBL/GenBank/DDBJ whole genome shotgun (WGS) entry which is preliminary data.</text>
</comment>
<organism evidence="2 3">
    <name type="scientific">Candidatus Roizmanbacteria bacterium RIFCSPHIGHO2_01_FULL_39_12b</name>
    <dbReference type="NCBI Taxonomy" id="1802030"/>
    <lineage>
        <taxon>Bacteria</taxon>
        <taxon>Candidatus Roizmaniibacteriota</taxon>
    </lineage>
</organism>
<dbReference type="SUPFAM" id="SSF50447">
    <property type="entry name" value="Translation proteins"/>
    <property type="match status" value="1"/>
</dbReference>
<proteinExistence type="predicted"/>
<accession>A0A1F7G8J2</accession>
<protein>
    <recommendedName>
        <fullName evidence="1">Alanyl-transfer RNA synthetases family profile domain-containing protein</fullName>
    </recommendedName>
</protein>
<dbReference type="InterPro" id="IPR051335">
    <property type="entry name" value="Alanyl-tRNA_Editing_Enzymes"/>
</dbReference>
<dbReference type="Proteomes" id="UP000178372">
    <property type="component" value="Unassembled WGS sequence"/>
</dbReference>
<dbReference type="InterPro" id="IPR018164">
    <property type="entry name" value="Ala-tRNA-synth_IIc_N"/>
</dbReference>
<dbReference type="Gene3D" id="3.30.980.10">
    <property type="entry name" value="Threonyl-trna Synthetase, Chain A, domain 2"/>
    <property type="match status" value="1"/>
</dbReference>
<evidence type="ECO:0000313" key="3">
    <source>
        <dbReference type="Proteomes" id="UP000178372"/>
    </source>
</evidence>
<dbReference type="Pfam" id="PF01411">
    <property type="entry name" value="tRNA-synt_2c"/>
    <property type="match status" value="1"/>
</dbReference>
<evidence type="ECO:0000259" key="1">
    <source>
        <dbReference type="PROSITE" id="PS50860"/>
    </source>
</evidence>
<evidence type="ECO:0000313" key="2">
    <source>
        <dbReference type="EMBL" id="OGK15237.1"/>
    </source>
</evidence>
<name>A0A1F7G8J2_9BACT</name>
<dbReference type="GO" id="GO:0003676">
    <property type="term" value="F:nucleic acid binding"/>
    <property type="evidence" value="ECO:0007669"/>
    <property type="project" value="InterPro"/>
</dbReference>
<dbReference type="InterPro" id="IPR018165">
    <property type="entry name" value="Ala-tRNA-synth_IIc_core"/>
</dbReference>
<dbReference type="GO" id="GO:0004813">
    <property type="term" value="F:alanine-tRNA ligase activity"/>
    <property type="evidence" value="ECO:0007669"/>
    <property type="project" value="InterPro"/>
</dbReference>
<dbReference type="InterPro" id="IPR018163">
    <property type="entry name" value="Thr/Ala-tRNA-synth_IIc_edit"/>
</dbReference>
<dbReference type="Gene3D" id="2.40.30.130">
    <property type="match status" value="1"/>
</dbReference>